<dbReference type="GO" id="GO:0016787">
    <property type="term" value="F:hydrolase activity"/>
    <property type="evidence" value="ECO:0007669"/>
    <property type="project" value="UniProtKB-KW"/>
</dbReference>
<gene>
    <name evidence="4" type="ORF">K435DRAFT_765629</name>
</gene>
<dbReference type="PANTHER" id="PTHR43248">
    <property type="entry name" value="2-SUCCINYL-6-HYDROXY-2,4-CYCLOHEXADIENE-1-CARBOXYLATE SYNTHASE"/>
    <property type="match status" value="1"/>
</dbReference>
<dbReference type="InterPro" id="IPR051601">
    <property type="entry name" value="Serine_prot/Carboxylest_S33"/>
</dbReference>
<proteinExistence type="inferred from homology"/>
<dbReference type="PROSITE" id="PS51257">
    <property type="entry name" value="PROKAR_LIPOPROTEIN"/>
    <property type="match status" value="1"/>
</dbReference>
<keyword evidence="2 4" id="KW-0378">Hydrolase</keyword>
<sequence>MRLFLFIPLVALFSWWLSCYVVAKFDFLWKADLKEEHRNTEQIFSWKKISASNELIWHTCYHDFQCARLSVPLNYSEPANKSAAIALIRVPATVGLNSSAYRGPVLFNLGGPGGSGVNLILRKGKDFATILGPQFDIVGFDPRGIARSTPRISFFDSSTERELWDYRTLQEHSQTSGPTTIAEKLSRSQLRNILAEERAGDILPFMNTDNTARDMLTITEAHGFSKLKYWGFSYGSILGSTFAAMFPDKVERLVIDGVADAEDYYETGWRTSLRDTSKTLQVFFNTCFSAGPSKCAFYDDNGPSAIEANLFGLYAVVKKKPFPVRTTRSYGLVDYNRLRVTIFTSLYSPYDSWPTLAEGLADLAKGNATKLFSMQERDPFKCPCSGEEQDDIATEVEDANTSILCNDGKEIPGTLEDAVEYHEKALREVSEWHSIWTGIRVSCSGWPDLQGVHFQGPVTGKTSFPLLVIGNEAGKSFTDFHIHIGISDILHFYQDPVTPLSS</sequence>
<dbReference type="InterPro" id="IPR000073">
    <property type="entry name" value="AB_hydrolase_1"/>
</dbReference>
<dbReference type="Pfam" id="PF00561">
    <property type="entry name" value="Abhydrolase_1"/>
    <property type="match status" value="1"/>
</dbReference>
<evidence type="ECO:0000256" key="1">
    <source>
        <dbReference type="ARBA" id="ARBA00010088"/>
    </source>
</evidence>
<dbReference type="InterPro" id="IPR029058">
    <property type="entry name" value="AB_hydrolase_fold"/>
</dbReference>
<evidence type="ECO:0000313" key="5">
    <source>
        <dbReference type="Proteomes" id="UP000297245"/>
    </source>
</evidence>
<evidence type="ECO:0000259" key="3">
    <source>
        <dbReference type="Pfam" id="PF00561"/>
    </source>
</evidence>
<dbReference type="PANTHER" id="PTHR43248:SF25">
    <property type="entry name" value="AB HYDROLASE-1 DOMAIN-CONTAINING PROTEIN-RELATED"/>
    <property type="match status" value="1"/>
</dbReference>
<dbReference type="Proteomes" id="UP000297245">
    <property type="component" value="Unassembled WGS sequence"/>
</dbReference>
<dbReference type="SUPFAM" id="SSF53474">
    <property type="entry name" value="alpha/beta-Hydrolases"/>
    <property type="match status" value="1"/>
</dbReference>
<reference evidence="4 5" key="1">
    <citation type="journal article" date="2019" name="Nat. Ecol. Evol.">
        <title>Megaphylogeny resolves global patterns of mushroom evolution.</title>
        <authorList>
            <person name="Varga T."/>
            <person name="Krizsan K."/>
            <person name="Foldi C."/>
            <person name="Dima B."/>
            <person name="Sanchez-Garcia M."/>
            <person name="Sanchez-Ramirez S."/>
            <person name="Szollosi G.J."/>
            <person name="Szarkandi J.G."/>
            <person name="Papp V."/>
            <person name="Albert L."/>
            <person name="Andreopoulos W."/>
            <person name="Angelini C."/>
            <person name="Antonin V."/>
            <person name="Barry K.W."/>
            <person name="Bougher N.L."/>
            <person name="Buchanan P."/>
            <person name="Buyck B."/>
            <person name="Bense V."/>
            <person name="Catcheside P."/>
            <person name="Chovatia M."/>
            <person name="Cooper J."/>
            <person name="Damon W."/>
            <person name="Desjardin D."/>
            <person name="Finy P."/>
            <person name="Geml J."/>
            <person name="Haridas S."/>
            <person name="Hughes K."/>
            <person name="Justo A."/>
            <person name="Karasinski D."/>
            <person name="Kautmanova I."/>
            <person name="Kiss B."/>
            <person name="Kocsube S."/>
            <person name="Kotiranta H."/>
            <person name="LaButti K.M."/>
            <person name="Lechner B.E."/>
            <person name="Liimatainen K."/>
            <person name="Lipzen A."/>
            <person name="Lukacs Z."/>
            <person name="Mihaltcheva S."/>
            <person name="Morgado L.N."/>
            <person name="Niskanen T."/>
            <person name="Noordeloos M.E."/>
            <person name="Ohm R.A."/>
            <person name="Ortiz-Santana B."/>
            <person name="Ovrebo C."/>
            <person name="Racz N."/>
            <person name="Riley R."/>
            <person name="Savchenko A."/>
            <person name="Shiryaev A."/>
            <person name="Soop K."/>
            <person name="Spirin V."/>
            <person name="Szebenyi C."/>
            <person name="Tomsovsky M."/>
            <person name="Tulloss R.E."/>
            <person name="Uehling J."/>
            <person name="Grigoriev I.V."/>
            <person name="Vagvolgyi C."/>
            <person name="Papp T."/>
            <person name="Martin F.M."/>
            <person name="Miettinen O."/>
            <person name="Hibbett D.S."/>
            <person name="Nagy L.G."/>
        </authorList>
    </citation>
    <scope>NUCLEOTIDE SEQUENCE [LARGE SCALE GENOMIC DNA]</scope>
    <source>
        <strain evidence="4 5">CBS 962.96</strain>
    </source>
</reference>
<keyword evidence="5" id="KW-1185">Reference proteome</keyword>
<dbReference type="Gene3D" id="3.40.50.1820">
    <property type="entry name" value="alpha/beta hydrolase"/>
    <property type="match status" value="1"/>
</dbReference>
<dbReference type="EMBL" id="ML179641">
    <property type="protein sequence ID" value="THU83797.1"/>
    <property type="molecule type" value="Genomic_DNA"/>
</dbReference>
<evidence type="ECO:0000313" key="4">
    <source>
        <dbReference type="EMBL" id="THU83797.1"/>
    </source>
</evidence>
<protein>
    <submittedName>
        <fullName evidence="4">Alpha/beta-hydrolase</fullName>
    </submittedName>
</protein>
<feature type="domain" description="AB hydrolase-1" evidence="3">
    <location>
        <begin position="104"/>
        <end position="258"/>
    </location>
</feature>
<name>A0A4S8L5C4_DENBC</name>
<organism evidence="4 5">
    <name type="scientific">Dendrothele bispora (strain CBS 962.96)</name>
    <dbReference type="NCBI Taxonomy" id="1314807"/>
    <lineage>
        <taxon>Eukaryota</taxon>
        <taxon>Fungi</taxon>
        <taxon>Dikarya</taxon>
        <taxon>Basidiomycota</taxon>
        <taxon>Agaricomycotina</taxon>
        <taxon>Agaricomycetes</taxon>
        <taxon>Agaricomycetidae</taxon>
        <taxon>Agaricales</taxon>
        <taxon>Agaricales incertae sedis</taxon>
        <taxon>Dendrothele</taxon>
    </lineage>
</organism>
<accession>A0A4S8L5C4</accession>
<dbReference type="OrthoDB" id="425534at2759"/>
<evidence type="ECO:0000256" key="2">
    <source>
        <dbReference type="ARBA" id="ARBA00022801"/>
    </source>
</evidence>
<comment type="similarity">
    <text evidence="1">Belongs to the peptidase S33 family.</text>
</comment>
<dbReference type="AlphaFoldDB" id="A0A4S8L5C4"/>